<name>A0ABP8WD27_9MICO</name>
<protein>
    <recommendedName>
        <fullName evidence="3">FxLD family lantipeptide</fullName>
    </recommendedName>
</protein>
<reference evidence="2" key="1">
    <citation type="journal article" date="2019" name="Int. J. Syst. Evol. Microbiol.">
        <title>The Global Catalogue of Microorganisms (GCM) 10K type strain sequencing project: providing services to taxonomists for standard genome sequencing and annotation.</title>
        <authorList>
            <consortium name="The Broad Institute Genomics Platform"/>
            <consortium name="The Broad Institute Genome Sequencing Center for Infectious Disease"/>
            <person name="Wu L."/>
            <person name="Ma J."/>
        </authorList>
    </citation>
    <scope>NUCLEOTIDE SEQUENCE [LARGE SCALE GENOMIC DNA]</scope>
    <source>
        <strain evidence="2">JCM 17975</strain>
    </source>
</reference>
<organism evidence="1 2">
    <name type="scientific">Promicromonospora umidemergens</name>
    <dbReference type="NCBI Taxonomy" id="629679"/>
    <lineage>
        <taxon>Bacteria</taxon>
        <taxon>Bacillati</taxon>
        <taxon>Actinomycetota</taxon>
        <taxon>Actinomycetes</taxon>
        <taxon>Micrococcales</taxon>
        <taxon>Promicromonosporaceae</taxon>
        <taxon>Promicromonospora</taxon>
    </lineage>
</organism>
<evidence type="ECO:0000313" key="2">
    <source>
        <dbReference type="Proteomes" id="UP001500843"/>
    </source>
</evidence>
<keyword evidence="2" id="KW-1185">Reference proteome</keyword>
<dbReference type="Proteomes" id="UP001500843">
    <property type="component" value="Unassembled WGS sequence"/>
</dbReference>
<evidence type="ECO:0000313" key="1">
    <source>
        <dbReference type="EMBL" id="GAA4687200.1"/>
    </source>
</evidence>
<comment type="caution">
    <text evidence="1">The sequence shown here is derived from an EMBL/GenBank/DDBJ whole genome shotgun (WGS) entry which is preliminary data.</text>
</comment>
<gene>
    <name evidence="1" type="ORF">GCM10023198_01930</name>
</gene>
<dbReference type="EMBL" id="BAABHM010000002">
    <property type="protein sequence ID" value="GAA4687200.1"/>
    <property type="molecule type" value="Genomic_DNA"/>
</dbReference>
<accession>A0ABP8WD27</accession>
<sequence length="75" mass="7653">MAHQSGRDLDVAVKFDLGFLTMTSSNAIAESAPVADVPVEKAPEAVDGGPTTPSPFELLPTGESFGVCDVDGVCS</sequence>
<proteinExistence type="predicted"/>
<evidence type="ECO:0008006" key="3">
    <source>
        <dbReference type="Google" id="ProtNLM"/>
    </source>
</evidence>